<organism evidence="1 2">
    <name type="scientific">Curtobacterium citreum</name>
    <dbReference type="NCBI Taxonomy" id="2036"/>
    <lineage>
        <taxon>Bacteria</taxon>
        <taxon>Bacillati</taxon>
        <taxon>Actinomycetota</taxon>
        <taxon>Actinomycetes</taxon>
        <taxon>Micrococcales</taxon>
        <taxon>Microbacteriaceae</taxon>
        <taxon>Curtobacterium</taxon>
    </lineage>
</organism>
<dbReference type="RefSeq" id="WP_340196550.1">
    <property type="nucleotide sequence ID" value="NZ_JBBKAP010000041.1"/>
</dbReference>
<name>A0ABU8YB82_9MICO</name>
<evidence type="ECO:0000313" key="1">
    <source>
        <dbReference type="EMBL" id="MEK0171198.1"/>
    </source>
</evidence>
<keyword evidence="2" id="KW-1185">Reference proteome</keyword>
<comment type="caution">
    <text evidence="1">The sequence shown here is derived from an EMBL/GenBank/DDBJ whole genome shotgun (WGS) entry which is preliminary data.</text>
</comment>
<protein>
    <recommendedName>
        <fullName evidence="3">WD40 repeat protein</fullName>
    </recommendedName>
</protein>
<dbReference type="InterPro" id="IPR011042">
    <property type="entry name" value="6-blade_b-propeller_TolB-like"/>
</dbReference>
<gene>
    <name evidence="1" type="ORF">WMN62_06935</name>
</gene>
<proteinExistence type="predicted"/>
<dbReference type="EMBL" id="JBBLYY010000036">
    <property type="protein sequence ID" value="MEK0171198.1"/>
    <property type="molecule type" value="Genomic_DNA"/>
</dbReference>
<dbReference type="Gene3D" id="2.120.10.30">
    <property type="entry name" value="TolB, C-terminal domain"/>
    <property type="match status" value="1"/>
</dbReference>
<sequence length="307" mass="32731">MSFDDEAPGRVLAPGQTCRIRIWRRADRSVTTVHESAARLYEAPNWTADGRLVLNADGVLWTMPADGTDPPEPVGITGVPPLNNDHVLDPDGVTVHVSANDFHIWSAPLAGGPATRVTADDGGMHFLHGVSPDGSELAYVRLDPSGEDVWSSGTIRVMGVDGTADRAVTTEPASADGPEWTPDGAWILFNTEQFEATPGHAQIARVRPDGTGIEQLTVDEHVNWFPHPAPTDDAAVYLSFPPGTEGHPADRRVRLRLVTGDGPVGDWGPEAWQAAETIVELDGGQGTLNVNGWAPDGSAFAFVDYPA</sequence>
<dbReference type="SUPFAM" id="SSF69304">
    <property type="entry name" value="Tricorn protease N-terminal domain"/>
    <property type="match status" value="1"/>
</dbReference>
<reference evidence="1 2" key="1">
    <citation type="submission" date="2024-03" db="EMBL/GenBank/DDBJ databases">
        <title>Whole genomes of four grape xylem sap localized bacterial endophytes.</title>
        <authorList>
            <person name="Kumar G."/>
            <person name="Savka M.A."/>
        </authorList>
    </citation>
    <scope>NUCLEOTIDE SEQUENCE [LARGE SCALE GENOMIC DNA]</scope>
    <source>
        <strain evidence="1 2">RIT_GXS8</strain>
    </source>
</reference>
<evidence type="ECO:0000313" key="2">
    <source>
        <dbReference type="Proteomes" id="UP001370299"/>
    </source>
</evidence>
<dbReference type="Proteomes" id="UP001370299">
    <property type="component" value="Unassembled WGS sequence"/>
</dbReference>
<accession>A0ABU8YB82</accession>
<evidence type="ECO:0008006" key="3">
    <source>
        <dbReference type="Google" id="ProtNLM"/>
    </source>
</evidence>